<sequence length="208" mass="23200">MFDLPSAHLHAGVDPDTRAAFAAHLHATPNKRRVSQAEQETLVHWLTSACCNSGTSSTTICPFKPLSQKEFSRRHYVKKSFVWDKDQEALVAIPRGGSGRERRVVLEDAIPDIVAKVHEQNGHAGWDATWRDVSKAYYGILRADVIFLLKLCSTCAQNPRKQPKNRATAVQDLVDVQPSAYDDDISWALNEHPLGSLLLFDNTDEQAP</sequence>
<dbReference type="GeneID" id="27905665"/>
<organism evidence="2 3">
    <name type="scientific">Sphaerulina musiva (strain SO2202)</name>
    <name type="common">Poplar stem canker fungus</name>
    <name type="synonym">Septoria musiva</name>
    <dbReference type="NCBI Taxonomy" id="692275"/>
    <lineage>
        <taxon>Eukaryota</taxon>
        <taxon>Fungi</taxon>
        <taxon>Dikarya</taxon>
        <taxon>Ascomycota</taxon>
        <taxon>Pezizomycotina</taxon>
        <taxon>Dothideomycetes</taxon>
        <taxon>Dothideomycetidae</taxon>
        <taxon>Mycosphaerellales</taxon>
        <taxon>Mycosphaerellaceae</taxon>
        <taxon>Sphaerulina</taxon>
    </lineage>
</organism>
<dbReference type="InterPro" id="IPR041588">
    <property type="entry name" value="Integrase_H2C2"/>
</dbReference>
<evidence type="ECO:0000313" key="3">
    <source>
        <dbReference type="Proteomes" id="UP000016931"/>
    </source>
</evidence>
<accession>N1QGA5</accession>
<evidence type="ECO:0000259" key="1">
    <source>
        <dbReference type="Pfam" id="PF17921"/>
    </source>
</evidence>
<dbReference type="Pfam" id="PF17921">
    <property type="entry name" value="Integrase_H2C2"/>
    <property type="match status" value="1"/>
</dbReference>
<dbReference type="OrthoDB" id="4955652at2759"/>
<keyword evidence="3" id="KW-1185">Reference proteome</keyword>
<dbReference type="EMBL" id="KB456260">
    <property type="protein sequence ID" value="EMF16206.1"/>
    <property type="molecule type" value="Genomic_DNA"/>
</dbReference>
<dbReference type="AlphaFoldDB" id="N1QGA5"/>
<reference evidence="2 3" key="1">
    <citation type="journal article" date="2012" name="PLoS Pathog.">
        <title>Diverse lifestyles and strategies of plant pathogenesis encoded in the genomes of eighteen Dothideomycetes fungi.</title>
        <authorList>
            <person name="Ohm R.A."/>
            <person name="Feau N."/>
            <person name="Henrissat B."/>
            <person name="Schoch C.L."/>
            <person name="Horwitz B.A."/>
            <person name="Barry K.W."/>
            <person name="Condon B.J."/>
            <person name="Copeland A.C."/>
            <person name="Dhillon B."/>
            <person name="Glaser F."/>
            <person name="Hesse C.N."/>
            <person name="Kosti I."/>
            <person name="LaButti K."/>
            <person name="Lindquist E.A."/>
            <person name="Lucas S."/>
            <person name="Salamov A.A."/>
            <person name="Bradshaw R.E."/>
            <person name="Ciuffetti L."/>
            <person name="Hamelin R.C."/>
            <person name="Kema G.H.J."/>
            <person name="Lawrence C."/>
            <person name="Scott J.A."/>
            <person name="Spatafora J.W."/>
            <person name="Turgeon B.G."/>
            <person name="de Wit P.J.G.M."/>
            <person name="Zhong S."/>
            <person name="Goodwin S.B."/>
            <person name="Grigoriev I.V."/>
        </authorList>
    </citation>
    <scope>NUCLEOTIDE SEQUENCE [LARGE SCALE GENOMIC DNA]</scope>
    <source>
        <strain evidence="2 3">SO2202</strain>
    </source>
</reference>
<dbReference type="RefSeq" id="XP_016764327.1">
    <property type="nucleotide sequence ID" value="XM_016908528.1"/>
</dbReference>
<dbReference type="HOGENOM" id="CLU_115936_0_0_1"/>
<dbReference type="STRING" id="692275.N1QGA5"/>
<name>N1QGA5_SPHMS</name>
<evidence type="ECO:0000313" key="2">
    <source>
        <dbReference type="EMBL" id="EMF16206.1"/>
    </source>
</evidence>
<dbReference type="eggNOG" id="ENOG502SSSB">
    <property type="taxonomic scope" value="Eukaryota"/>
</dbReference>
<dbReference type="Proteomes" id="UP000016931">
    <property type="component" value="Unassembled WGS sequence"/>
</dbReference>
<proteinExistence type="predicted"/>
<feature type="domain" description="Integrase zinc-binding" evidence="1">
    <location>
        <begin position="110"/>
        <end position="158"/>
    </location>
</feature>
<protein>
    <recommendedName>
        <fullName evidence="1">Integrase zinc-binding domain-containing protein</fullName>
    </recommendedName>
</protein>
<gene>
    <name evidence="2" type="ORF">SEPMUDRAFT_33168</name>
</gene>
<dbReference type="OMA" id="SNGHAGW"/>